<proteinExistence type="predicted"/>
<comment type="caution">
    <text evidence="2">The sequence shown here is derived from an EMBL/GenBank/DDBJ whole genome shotgun (WGS) entry which is preliminary data.</text>
</comment>
<feature type="region of interest" description="Disordered" evidence="1">
    <location>
        <begin position="23"/>
        <end position="72"/>
    </location>
</feature>
<sequence>MQKSSSDEDIDTDHPEELLLFHADPEACGKAKKRPPPWITDARSDGGAPLADTKAEREGDPTKKLVPSGKGK</sequence>
<feature type="compositionally biased region" description="Basic and acidic residues" evidence="1">
    <location>
        <begin position="53"/>
        <end position="63"/>
    </location>
</feature>
<evidence type="ECO:0000256" key="1">
    <source>
        <dbReference type="SAM" id="MobiDB-lite"/>
    </source>
</evidence>
<dbReference type="STRING" id="301148.B4135_1909"/>
<gene>
    <name evidence="2" type="ORF">B4135_1909</name>
</gene>
<organism evidence="2 3">
    <name type="scientific">Caldibacillus debilis</name>
    <dbReference type="NCBI Taxonomy" id="301148"/>
    <lineage>
        <taxon>Bacteria</taxon>
        <taxon>Bacillati</taxon>
        <taxon>Bacillota</taxon>
        <taxon>Bacilli</taxon>
        <taxon>Bacillales</taxon>
        <taxon>Bacillaceae</taxon>
        <taxon>Caldibacillus</taxon>
    </lineage>
</organism>
<dbReference type="Proteomes" id="UP000075683">
    <property type="component" value="Unassembled WGS sequence"/>
</dbReference>
<reference evidence="2 3" key="1">
    <citation type="submission" date="2016-01" db="EMBL/GenBank/DDBJ databases">
        <title>Draft Genome Sequences of Seven Thermophilic Sporeformers Isolated from Foods.</title>
        <authorList>
            <person name="Berendsen E.M."/>
            <person name="Wells-Bennik M.H."/>
            <person name="Krawcyk A.O."/>
            <person name="De Jong A."/>
            <person name="Holsappel S."/>
            <person name="Eijlander R.T."/>
            <person name="Kuipers O.P."/>
        </authorList>
    </citation>
    <scope>NUCLEOTIDE SEQUENCE [LARGE SCALE GENOMIC DNA]</scope>
    <source>
        <strain evidence="2 3">B4135</strain>
    </source>
</reference>
<protein>
    <submittedName>
        <fullName evidence="2">Uncharacterized protein</fullName>
    </submittedName>
</protein>
<evidence type="ECO:0000313" key="2">
    <source>
        <dbReference type="EMBL" id="KYD20134.1"/>
    </source>
</evidence>
<accession>A0A150M694</accession>
<dbReference type="EMBL" id="LQYT01000036">
    <property type="protein sequence ID" value="KYD20134.1"/>
    <property type="molecule type" value="Genomic_DNA"/>
</dbReference>
<dbReference type="AlphaFoldDB" id="A0A150M694"/>
<evidence type="ECO:0000313" key="3">
    <source>
        <dbReference type="Proteomes" id="UP000075683"/>
    </source>
</evidence>
<name>A0A150M694_9BACI</name>